<evidence type="ECO:0000313" key="2">
    <source>
        <dbReference type="Proteomes" id="UP001239111"/>
    </source>
</evidence>
<gene>
    <name evidence="1" type="ORF">QAD02_016245</name>
</gene>
<keyword evidence="2" id="KW-1185">Reference proteome</keyword>
<accession>A0ACC2PBI4</accession>
<proteinExistence type="predicted"/>
<evidence type="ECO:0000313" key="1">
    <source>
        <dbReference type="EMBL" id="KAJ8680458.1"/>
    </source>
</evidence>
<reference evidence="1" key="1">
    <citation type="submission" date="2023-04" db="EMBL/GenBank/DDBJ databases">
        <title>A chromosome-level genome assembly of the parasitoid wasp Eretmocerus hayati.</title>
        <authorList>
            <person name="Zhong Y."/>
            <person name="Liu S."/>
            <person name="Liu Y."/>
        </authorList>
    </citation>
    <scope>NUCLEOTIDE SEQUENCE</scope>
    <source>
        <strain evidence="1">ZJU_SS_LIU_2023</strain>
    </source>
</reference>
<comment type="caution">
    <text evidence="1">The sequence shown here is derived from an EMBL/GenBank/DDBJ whole genome shotgun (WGS) entry which is preliminary data.</text>
</comment>
<sequence>MAPKRKGRPSNKKAETVEEAKVEEQASEQNENVTTNGKDADNEPASKKQKTESKKVMNKTESNLDDINYDCEKLDADGKKPNLKICSWNVSGIRAIMKKNGLDYLKREDADIIALQETKCDTKKIPDEAKLEGYKHYFLESDKSGYCGVAVYSKEKPLSVSYGLGNSDFDHEGRLITAEYENFYLINAYVPNAGAKLVTLDKRLKWNDVFKKYIKDLDEKKPVILCGDMNVAHEEIDLTNPKTNQKNAGFTPQEREGMTEFLKEGFVDAFRQLYPDRVGAYTFWSFMNNARSKNIGWRLDYFLVSEKIKNKVCDVVNRDQVYGSDHCPVIFYESGYHETSTLAENSELNSMYEKVKTYLDVNERLRGASASLCQSDEQLQSSVQSVMKLTEEIKIQAQAALKQ</sequence>
<dbReference type="Proteomes" id="UP001239111">
    <property type="component" value="Chromosome 2"/>
</dbReference>
<name>A0ACC2PBI4_9HYME</name>
<dbReference type="EMBL" id="CM056742">
    <property type="protein sequence ID" value="KAJ8680458.1"/>
    <property type="molecule type" value="Genomic_DNA"/>
</dbReference>
<organism evidence="1 2">
    <name type="scientific">Eretmocerus hayati</name>
    <dbReference type="NCBI Taxonomy" id="131215"/>
    <lineage>
        <taxon>Eukaryota</taxon>
        <taxon>Metazoa</taxon>
        <taxon>Ecdysozoa</taxon>
        <taxon>Arthropoda</taxon>
        <taxon>Hexapoda</taxon>
        <taxon>Insecta</taxon>
        <taxon>Pterygota</taxon>
        <taxon>Neoptera</taxon>
        <taxon>Endopterygota</taxon>
        <taxon>Hymenoptera</taxon>
        <taxon>Apocrita</taxon>
        <taxon>Proctotrupomorpha</taxon>
        <taxon>Chalcidoidea</taxon>
        <taxon>Aphelinidae</taxon>
        <taxon>Aphelininae</taxon>
        <taxon>Eretmocerus</taxon>
    </lineage>
</organism>
<protein>
    <submittedName>
        <fullName evidence="1">Uncharacterized protein</fullName>
    </submittedName>
</protein>